<name>A0A8D9PEB8_9VIRU</name>
<accession>A0A8D9PEB8</accession>
<organism evidence="1">
    <name type="scientific">Bacteriophage sp</name>
    <dbReference type="NCBI Taxonomy" id="38018"/>
    <lineage>
        <taxon>Viruses</taxon>
    </lineage>
</organism>
<dbReference type="EMBL" id="BK029940">
    <property type="protein sequence ID" value="DAD55621.1"/>
    <property type="molecule type" value="Genomic_DNA"/>
</dbReference>
<evidence type="ECO:0000313" key="1">
    <source>
        <dbReference type="EMBL" id="DAD55621.1"/>
    </source>
</evidence>
<protein>
    <submittedName>
        <fullName evidence="1">DNA polymerase III subunit alpha</fullName>
    </submittedName>
</protein>
<sequence>MITKLKKNPKAYVELQQEFYKNIEEKHLSSKLCHYVWDILISMNRGYGFNALLWRSQA</sequence>
<reference evidence="1" key="1">
    <citation type="journal article" date="2021" name="Proc. Natl. Acad. Sci. U.S.A.">
        <title>A Catalog of Tens of Thousands of Viruses from Human Metagenomes Reveals Hidden Associations with Chronic Diseases.</title>
        <authorList>
            <person name="Tisza M.J."/>
            <person name="Buck C.B."/>
        </authorList>
    </citation>
    <scope>NUCLEOTIDE SEQUENCE</scope>
    <source>
        <strain evidence="1">CtOZu12</strain>
    </source>
</reference>
<proteinExistence type="predicted"/>